<feature type="domain" description="Disease resistance R13L4/SHOC-2-like LRR" evidence="4">
    <location>
        <begin position="143"/>
        <end position="224"/>
    </location>
</feature>
<keyword evidence="2" id="KW-0611">Plant defense</keyword>
<dbReference type="Gene3D" id="3.80.10.10">
    <property type="entry name" value="Ribonuclease Inhibitor"/>
    <property type="match status" value="1"/>
</dbReference>
<gene>
    <name evidence="5" type="ORF">EJB05_45221</name>
</gene>
<dbReference type="Pfam" id="PF23598">
    <property type="entry name" value="LRR_14"/>
    <property type="match status" value="1"/>
</dbReference>
<proteinExistence type="predicted"/>
<accession>A0A5J9TJM8</accession>
<evidence type="ECO:0000256" key="2">
    <source>
        <dbReference type="ARBA" id="ARBA00022821"/>
    </source>
</evidence>
<feature type="domain" description="Disease resistance protein winged helix" evidence="3">
    <location>
        <begin position="45"/>
        <end position="96"/>
    </location>
</feature>
<keyword evidence="6" id="KW-1185">Reference proteome</keyword>
<evidence type="ECO:0000259" key="3">
    <source>
        <dbReference type="Pfam" id="PF23559"/>
    </source>
</evidence>
<dbReference type="PANTHER" id="PTHR23155">
    <property type="entry name" value="DISEASE RESISTANCE PROTEIN RP"/>
    <property type="match status" value="1"/>
</dbReference>
<dbReference type="EMBL" id="RWGY01000039">
    <property type="protein sequence ID" value="TVU11626.1"/>
    <property type="molecule type" value="Genomic_DNA"/>
</dbReference>
<organism evidence="5 6">
    <name type="scientific">Eragrostis curvula</name>
    <name type="common">weeping love grass</name>
    <dbReference type="NCBI Taxonomy" id="38414"/>
    <lineage>
        <taxon>Eukaryota</taxon>
        <taxon>Viridiplantae</taxon>
        <taxon>Streptophyta</taxon>
        <taxon>Embryophyta</taxon>
        <taxon>Tracheophyta</taxon>
        <taxon>Spermatophyta</taxon>
        <taxon>Magnoliopsida</taxon>
        <taxon>Liliopsida</taxon>
        <taxon>Poales</taxon>
        <taxon>Poaceae</taxon>
        <taxon>PACMAD clade</taxon>
        <taxon>Chloridoideae</taxon>
        <taxon>Eragrostideae</taxon>
        <taxon>Eragrostidinae</taxon>
        <taxon>Eragrostis</taxon>
    </lineage>
</organism>
<dbReference type="InterPro" id="IPR044974">
    <property type="entry name" value="Disease_R_plants"/>
</dbReference>
<reference evidence="5 6" key="1">
    <citation type="journal article" date="2019" name="Sci. Rep.">
        <title>A high-quality genome of Eragrostis curvula grass provides insights into Poaceae evolution and supports new strategies to enhance forage quality.</title>
        <authorList>
            <person name="Carballo J."/>
            <person name="Santos B.A.C.M."/>
            <person name="Zappacosta D."/>
            <person name="Garbus I."/>
            <person name="Selva J.P."/>
            <person name="Gallo C.A."/>
            <person name="Diaz A."/>
            <person name="Albertini E."/>
            <person name="Caccamo M."/>
            <person name="Echenique V."/>
        </authorList>
    </citation>
    <scope>NUCLEOTIDE SEQUENCE [LARGE SCALE GENOMIC DNA]</scope>
    <source>
        <strain evidence="6">cv. Victoria</strain>
        <tissue evidence="5">Leaf</tissue>
    </source>
</reference>
<evidence type="ECO:0008006" key="7">
    <source>
        <dbReference type="Google" id="ProtNLM"/>
    </source>
</evidence>
<keyword evidence="1" id="KW-0677">Repeat</keyword>
<dbReference type="Gene3D" id="1.10.10.10">
    <property type="entry name" value="Winged helix-like DNA-binding domain superfamily/Winged helix DNA-binding domain"/>
    <property type="match status" value="1"/>
</dbReference>
<dbReference type="AlphaFoldDB" id="A0A5J9TJM8"/>
<dbReference type="GO" id="GO:0098542">
    <property type="term" value="P:defense response to other organism"/>
    <property type="evidence" value="ECO:0007669"/>
    <property type="project" value="TreeGrafter"/>
</dbReference>
<dbReference type="SUPFAM" id="SSF52058">
    <property type="entry name" value="L domain-like"/>
    <property type="match status" value="1"/>
</dbReference>
<feature type="non-terminal residue" evidence="5">
    <location>
        <position position="1"/>
    </location>
</feature>
<evidence type="ECO:0000259" key="4">
    <source>
        <dbReference type="Pfam" id="PF23598"/>
    </source>
</evidence>
<dbReference type="InterPro" id="IPR036388">
    <property type="entry name" value="WH-like_DNA-bd_sf"/>
</dbReference>
<dbReference type="Pfam" id="PF23559">
    <property type="entry name" value="WHD_DRP"/>
    <property type="match status" value="1"/>
</dbReference>
<dbReference type="Proteomes" id="UP000324897">
    <property type="component" value="Chromosome 3"/>
</dbReference>
<protein>
    <recommendedName>
        <fullName evidence="7">NB-ARC domain-containing protein</fullName>
    </recommendedName>
</protein>
<name>A0A5J9TJM8_9POAL</name>
<dbReference type="InterPro" id="IPR032675">
    <property type="entry name" value="LRR_dom_sf"/>
</dbReference>
<dbReference type="InterPro" id="IPR055414">
    <property type="entry name" value="LRR_R13L4/SHOC2-like"/>
</dbReference>
<dbReference type="Gramene" id="TVU11626">
    <property type="protein sequence ID" value="TVU11626"/>
    <property type="gene ID" value="EJB05_45221"/>
</dbReference>
<evidence type="ECO:0000313" key="6">
    <source>
        <dbReference type="Proteomes" id="UP000324897"/>
    </source>
</evidence>
<dbReference type="PANTHER" id="PTHR23155:SF963">
    <property type="entry name" value="OS06G0287000 PROTEIN"/>
    <property type="match status" value="1"/>
</dbReference>
<dbReference type="InterPro" id="IPR058922">
    <property type="entry name" value="WHD_DRP"/>
</dbReference>
<evidence type="ECO:0000313" key="5">
    <source>
        <dbReference type="EMBL" id="TVU11626.1"/>
    </source>
</evidence>
<dbReference type="OrthoDB" id="680011at2759"/>
<sequence>MVTIKLCPLAIASEAIIFAEDFEIQRRRLADRWIAEGFVFFDEQAEGFVRARDGVNIEDVGNSHFNELINRSMIQPSKVNIGVVKSCRIHDIMRDMRKTYNTTTLAEEKVRHVAFYGSNCSETCLGRSCVRSISFFGNGPLGLLRALDLECAEFRMRQKDAENIGLLRHMKYLSVARASNIFAVPRSIGNLRYLQTLDMREANISAVKAEITDLRSLRSLRCSKRFGYGYFNIIKDPKECMCRL</sequence>
<comment type="caution">
    <text evidence="5">The sequence shown here is derived from an EMBL/GenBank/DDBJ whole genome shotgun (WGS) entry which is preliminary data.</text>
</comment>
<evidence type="ECO:0000256" key="1">
    <source>
        <dbReference type="ARBA" id="ARBA00022737"/>
    </source>
</evidence>